<feature type="transmembrane region" description="Helical" evidence="5">
    <location>
        <begin position="12"/>
        <end position="31"/>
    </location>
</feature>
<feature type="transmembrane region" description="Helical" evidence="5">
    <location>
        <begin position="101"/>
        <end position="125"/>
    </location>
</feature>
<evidence type="ECO:0000256" key="3">
    <source>
        <dbReference type="ARBA" id="ARBA00022989"/>
    </source>
</evidence>
<comment type="subcellular location">
    <subcellularLocation>
        <location evidence="1">Membrane</location>
        <topology evidence="1">Multi-pass membrane protein</topology>
    </subcellularLocation>
</comment>
<feature type="transmembrane region" description="Helical" evidence="5">
    <location>
        <begin position="46"/>
        <end position="66"/>
    </location>
</feature>
<feature type="transmembrane region" description="Helical" evidence="5">
    <location>
        <begin position="137"/>
        <end position="161"/>
    </location>
</feature>
<dbReference type="PANTHER" id="PTHR23520">
    <property type="entry name" value="TRANSPORTER, PUTATIVE (AFU_ORTHOLOGUE AFUA_3G04000)-RELATED"/>
    <property type="match status" value="1"/>
</dbReference>
<keyword evidence="2 5" id="KW-0812">Transmembrane</keyword>
<feature type="transmembrane region" description="Helical" evidence="5">
    <location>
        <begin position="251"/>
        <end position="271"/>
    </location>
</feature>
<dbReference type="SUPFAM" id="SSF103473">
    <property type="entry name" value="MFS general substrate transporter"/>
    <property type="match status" value="1"/>
</dbReference>
<protein>
    <submittedName>
        <fullName evidence="7">MFS transporter</fullName>
    </submittedName>
</protein>
<dbReference type="InterPro" id="IPR011701">
    <property type="entry name" value="MFS"/>
</dbReference>
<dbReference type="Pfam" id="PF07690">
    <property type="entry name" value="MFS_1"/>
    <property type="match status" value="1"/>
</dbReference>
<gene>
    <name evidence="7" type="ORF">ENS19_08395</name>
</gene>
<keyword evidence="3 5" id="KW-1133">Transmembrane helix</keyword>
<dbReference type="InterPro" id="IPR020846">
    <property type="entry name" value="MFS_dom"/>
</dbReference>
<dbReference type="EMBL" id="DSTX01000013">
    <property type="protein sequence ID" value="HFK21276.1"/>
    <property type="molecule type" value="Genomic_DNA"/>
</dbReference>
<dbReference type="AlphaFoldDB" id="A0A7C3N788"/>
<dbReference type="PROSITE" id="PS50850">
    <property type="entry name" value="MFS"/>
    <property type="match status" value="1"/>
</dbReference>
<feature type="transmembrane region" description="Helical" evidence="5">
    <location>
        <begin position="173"/>
        <end position="191"/>
    </location>
</feature>
<evidence type="ECO:0000313" key="7">
    <source>
        <dbReference type="EMBL" id="HFK21276.1"/>
    </source>
</evidence>
<dbReference type="GO" id="GO:0022857">
    <property type="term" value="F:transmembrane transporter activity"/>
    <property type="evidence" value="ECO:0007669"/>
    <property type="project" value="InterPro"/>
</dbReference>
<dbReference type="InterPro" id="IPR005829">
    <property type="entry name" value="Sugar_transporter_CS"/>
</dbReference>
<feature type="transmembrane region" description="Helical" evidence="5">
    <location>
        <begin position="304"/>
        <end position="322"/>
    </location>
</feature>
<evidence type="ECO:0000256" key="2">
    <source>
        <dbReference type="ARBA" id="ARBA00022692"/>
    </source>
</evidence>
<evidence type="ECO:0000256" key="4">
    <source>
        <dbReference type="ARBA" id="ARBA00023136"/>
    </source>
</evidence>
<dbReference type="InterPro" id="IPR036259">
    <property type="entry name" value="MFS_trans_sf"/>
</dbReference>
<accession>A0A7C3N788</accession>
<feature type="transmembrane region" description="Helical" evidence="5">
    <location>
        <begin position="371"/>
        <end position="391"/>
    </location>
</feature>
<organism evidence="7">
    <name type="scientific">Candidatus Methanomethylicus mesodigestus</name>
    <dbReference type="NCBI Taxonomy" id="1867258"/>
    <lineage>
        <taxon>Archaea</taxon>
        <taxon>Thermoproteota</taxon>
        <taxon>Methanosuratincolia</taxon>
        <taxon>Candidatus Methanomethylicales</taxon>
        <taxon>Candidatus Methanomethylicaceae</taxon>
        <taxon>Candidatus Methanomethylicus</taxon>
    </lineage>
</organism>
<reference evidence="7" key="1">
    <citation type="journal article" date="2020" name="mSystems">
        <title>Genome- and Community-Level Interaction Insights into Carbon Utilization and Element Cycling Functions of Hydrothermarchaeota in Hydrothermal Sediment.</title>
        <authorList>
            <person name="Zhou Z."/>
            <person name="Liu Y."/>
            <person name="Xu W."/>
            <person name="Pan J."/>
            <person name="Luo Z.H."/>
            <person name="Li M."/>
        </authorList>
    </citation>
    <scope>NUCLEOTIDE SEQUENCE [LARGE SCALE GENOMIC DNA]</scope>
    <source>
        <strain evidence="7">SpSt-468</strain>
    </source>
</reference>
<name>A0A7C3N788_9CREN</name>
<comment type="caution">
    <text evidence="7">The sequence shown here is derived from an EMBL/GenBank/DDBJ whole genome shotgun (WGS) entry which is preliminary data.</text>
</comment>
<dbReference type="PANTHER" id="PTHR23520:SF5">
    <property type="entry name" value="TRANSPORTER, PUTATIVE (AFU_ORTHOLOGUE AFUA_3G04000)-RELATED"/>
    <property type="match status" value="1"/>
</dbReference>
<proteinExistence type="predicted"/>
<evidence type="ECO:0000256" key="5">
    <source>
        <dbReference type="SAM" id="Phobius"/>
    </source>
</evidence>
<keyword evidence="4 5" id="KW-0472">Membrane</keyword>
<feature type="transmembrane region" description="Helical" evidence="5">
    <location>
        <begin position="220"/>
        <end position="239"/>
    </location>
</feature>
<feature type="transmembrane region" description="Helical" evidence="5">
    <location>
        <begin position="78"/>
        <end position="95"/>
    </location>
</feature>
<dbReference type="GO" id="GO:0016020">
    <property type="term" value="C:membrane"/>
    <property type="evidence" value="ECO:0007669"/>
    <property type="project" value="UniProtKB-SubCell"/>
</dbReference>
<evidence type="ECO:0000259" key="6">
    <source>
        <dbReference type="PROSITE" id="PS50850"/>
    </source>
</evidence>
<sequence>MFDEYRGTQREALLIIYSSIMPTAAIGMFYTDIAYFLTEVQGLPDFFMGTIIMVMGISMVAASIPLGILADSYGRKKMLVIGNVIASLIIAAFALTTDPTLLLLCALLEGISEGAYSASASALIADKVSASKRTSVFALYGFVGGVAMGAGSFAIPLVVVFEYLGVPAGQSHVLLYVIFAMLSLASTILILKVSESKTKPRSAGFSGLLPKRSIRVIAKYTLASAMMAFGAGMVVPLMTRWFNLAYGITDAISGPILGISSLVIGVSTLAAPYLGRRFGVVNAIVLTQAASTIFMFLTPLSPQFLIASFVYTVRAFLMNMGMPLQNSLIMGLVHRDERGAASGISAALWRLPNSFSTPIGAWLMGQGLLAMPFYIASLLYISSISIFWVFFRRVRMPEEEGRA</sequence>
<dbReference type="PROSITE" id="PS00216">
    <property type="entry name" value="SUGAR_TRANSPORT_1"/>
    <property type="match status" value="1"/>
</dbReference>
<evidence type="ECO:0000256" key="1">
    <source>
        <dbReference type="ARBA" id="ARBA00004141"/>
    </source>
</evidence>
<feature type="domain" description="Major facilitator superfamily (MFS) profile" evidence="6">
    <location>
        <begin position="11"/>
        <end position="395"/>
    </location>
</feature>
<dbReference type="Gene3D" id="1.20.1250.20">
    <property type="entry name" value="MFS general substrate transporter like domains"/>
    <property type="match status" value="2"/>
</dbReference>